<dbReference type="PANTHER" id="PTHR43466:SF1">
    <property type="entry name" value="2-OXO-4-HYDROXY-4-CARBOXY-5-UREIDOIMIDAZOLINE DECARBOXYLASE-RELATED"/>
    <property type="match status" value="1"/>
</dbReference>
<evidence type="ECO:0000313" key="8">
    <source>
        <dbReference type="EMBL" id="MEJ8849267.1"/>
    </source>
</evidence>
<comment type="caution">
    <text evidence="8">The sequence shown here is derived from an EMBL/GenBank/DDBJ whole genome shotgun (WGS) entry which is preliminary data.</text>
</comment>
<organism evidence="8 9">
    <name type="scientific">Variovorax rhizosphaerae</name>
    <dbReference type="NCBI Taxonomy" id="1836200"/>
    <lineage>
        <taxon>Bacteria</taxon>
        <taxon>Pseudomonadati</taxon>
        <taxon>Pseudomonadota</taxon>
        <taxon>Betaproteobacteria</taxon>
        <taxon>Burkholderiales</taxon>
        <taxon>Comamonadaceae</taxon>
        <taxon>Variovorax</taxon>
    </lineage>
</organism>
<dbReference type="GO" id="GO:0051997">
    <property type="term" value="F:2-oxo-4-hydroxy-4-carboxy-5-ureidoimidazoline decarboxylase activity"/>
    <property type="evidence" value="ECO:0007669"/>
    <property type="project" value="UniProtKB-EC"/>
</dbReference>
<comment type="catalytic activity">
    <reaction evidence="1">
        <text>5-hydroxy-2-oxo-4-ureido-2,5-dihydro-1H-imidazole-5-carboxylate + H(+) = (S)-allantoin + CO2</text>
        <dbReference type="Rhea" id="RHEA:26301"/>
        <dbReference type="ChEBI" id="CHEBI:15378"/>
        <dbReference type="ChEBI" id="CHEBI:15678"/>
        <dbReference type="ChEBI" id="CHEBI:16526"/>
        <dbReference type="ChEBI" id="CHEBI:58639"/>
        <dbReference type="EC" id="4.1.1.97"/>
    </reaction>
</comment>
<gene>
    <name evidence="8" type="primary">uraD</name>
    <name evidence="8" type="ORF">WKW82_21625</name>
</gene>
<evidence type="ECO:0000256" key="3">
    <source>
        <dbReference type="ARBA" id="ARBA00012257"/>
    </source>
</evidence>
<evidence type="ECO:0000313" key="9">
    <source>
        <dbReference type="Proteomes" id="UP001385892"/>
    </source>
</evidence>
<dbReference type="NCBIfam" id="TIGR03164">
    <property type="entry name" value="UHCUDC"/>
    <property type="match status" value="1"/>
</dbReference>
<keyword evidence="4" id="KW-0659">Purine metabolism</keyword>
<keyword evidence="6 8" id="KW-0456">Lyase</keyword>
<dbReference type="Gene3D" id="1.10.3330.10">
    <property type="entry name" value="Oxo-4-hydroxy-4-carboxy-5-ureidoimidazoline decarboxylase"/>
    <property type="match status" value="1"/>
</dbReference>
<sequence>MTTSTLTISAVADMDRDAFIDTLGDLFEHAPWVAEAAWAVRPFATEDALHRAMLEAVRAAPLPRQIAFLRGHPELAGKEAQAGTMTGHSTFEQRGLDSLSPAEFAELRSLNAAYAQRHGFPFIISVLGHTRAGIFDALRMRLHRDTDTEREEALRQIGLITRRRLAALFRAPESDRSTLQATT</sequence>
<dbReference type="InterPro" id="IPR018020">
    <property type="entry name" value="OHCU_decarboxylase"/>
</dbReference>
<evidence type="ECO:0000256" key="6">
    <source>
        <dbReference type="ARBA" id="ARBA00023239"/>
    </source>
</evidence>
<dbReference type="EMBL" id="JBBKZT010000010">
    <property type="protein sequence ID" value="MEJ8849267.1"/>
    <property type="molecule type" value="Genomic_DNA"/>
</dbReference>
<dbReference type="RefSeq" id="WP_340344397.1">
    <property type="nucleotide sequence ID" value="NZ_JBBKZT010000010.1"/>
</dbReference>
<comment type="pathway">
    <text evidence="2">Purine metabolism; urate degradation; (S)-allantoin from urate: step 3/3.</text>
</comment>
<feature type="domain" description="Oxo-4-hydroxy-4-carboxy-5-ureidoimidazoline decarboxylase" evidence="7">
    <location>
        <begin position="13"/>
        <end position="166"/>
    </location>
</feature>
<accession>A0ABU8WNZ5</accession>
<evidence type="ECO:0000256" key="5">
    <source>
        <dbReference type="ARBA" id="ARBA00022793"/>
    </source>
</evidence>
<dbReference type="InterPro" id="IPR017580">
    <property type="entry name" value="OHCU_decarboxylase-1"/>
</dbReference>
<keyword evidence="5" id="KW-0210">Decarboxylase</keyword>
<dbReference type="EC" id="4.1.1.97" evidence="3"/>
<keyword evidence="9" id="KW-1185">Reference proteome</keyword>
<evidence type="ECO:0000259" key="7">
    <source>
        <dbReference type="Pfam" id="PF09349"/>
    </source>
</evidence>
<dbReference type="PANTHER" id="PTHR43466">
    <property type="entry name" value="2-OXO-4-HYDROXY-4-CARBOXY-5-UREIDOIMIDAZOLINE DECARBOXYLASE-RELATED"/>
    <property type="match status" value="1"/>
</dbReference>
<dbReference type="Pfam" id="PF09349">
    <property type="entry name" value="OHCU_decarbox"/>
    <property type="match status" value="1"/>
</dbReference>
<dbReference type="Proteomes" id="UP001385892">
    <property type="component" value="Unassembled WGS sequence"/>
</dbReference>
<dbReference type="InterPro" id="IPR036778">
    <property type="entry name" value="OHCU_decarboxylase_sf"/>
</dbReference>
<reference evidence="8 9" key="1">
    <citation type="submission" date="2024-03" db="EMBL/GenBank/DDBJ databases">
        <title>Novel species of the genus Variovorax.</title>
        <authorList>
            <person name="Liu Q."/>
            <person name="Xin Y.-H."/>
        </authorList>
    </citation>
    <scope>NUCLEOTIDE SEQUENCE [LARGE SCALE GENOMIC DNA]</scope>
    <source>
        <strain evidence="8 9">KACC 18900</strain>
    </source>
</reference>
<evidence type="ECO:0000256" key="1">
    <source>
        <dbReference type="ARBA" id="ARBA00001163"/>
    </source>
</evidence>
<evidence type="ECO:0000256" key="2">
    <source>
        <dbReference type="ARBA" id="ARBA00004754"/>
    </source>
</evidence>
<proteinExistence type="predicted"/>
<name>A0ABU8WNZ5_9BURK</name>
<evidence type="ECO:0000256" key="4">
    <source>
        <dbReference type="ARBA" id="ARBA00022631"/>
    </source>
</evidence>
<protein>
    <recommendedName>
        <fullName evidence="3">2-oxo-4-hydroxy-4-carboxy-5-ureidoimidazoline decarboxylase</fullName>
        <ecNumber evidence="3">4.1.1.97</ecNumber>
    </recommendedName>
</protein>
<dbReference type="SUPFAM" id="SSF158694">
    <property type="entry name" value="UraD-Like"/>
    <property type="match status" value="1"/>
</dbReference>